<evidence type="ECO:0000313" key="1">
    <source>
        <dbReference type="EMBL" id="BCJ93609.1"/>
    </source>
</evidence>
<reference evidence="1 2" key="1">
    <citation type="journal article" date="2016" name="Int. J. Syst. Evol. Microbiol.">
        <title>Descriptions of Anaerotaenia torta gen. nov., sp. nov. and Anaerocolumna cellulosilytica gen. nov., sp. nov. isolated from a methanogenic reactor of cattle waste.</title>
        <authorList>
            <person name="Uek A."/>
            <person name="Ohtaki Y."/>
            <person name="Kaku N."/>
            <person name="Ueki K."/>
        </authorList>
    </citation>
    <scope>NUCLEOTIDE SEQUENCE [LARGE SCALE GENOMIC DNA]</scope>
    <source>
        <strain evidence="1 2">SN021</strain>
    </source>
</reference>
<proteinExistence type="predicted"/>
<organism evidence="1 2">
    <name type="scientific">Anaerocolumna cellulosilytica</name>
    <dbReference type="NCBI Taxonomy" id="433286"/>
    <lineage>
        <taxon>Bacteria</taxon>
        <taxon>Bacillati</taxon>
        <taxon>Bacillota</taxon>
        <taxon>Clostridia</taxon>
        <taxon>Lachnospirales</taxon>
        <taxon>Lachnospiraceae</taxon>
        <taxon>Anaerocolumna</taxon>
    </lineage>
</organism>
<dbReference type="Proteomes" id="UP000515561">
    <property type="component" value="Chromosome"/>
</dbReference>
<keyword evidence="2" id="KW-1185">Reference proteome</keyword>
<dbReference type="EMBL" id="AP023367">
    <property type="protein sequence ID" value="BCJ93609.1"/>
    <property type="molecule type" value="Genomic_DNA"/>
</dbReference>
<name>A0A6S6QX36_9FIRM</name>
<dbReference type="KEGG" id="acel:acsn021_11780"/>
<dbReference type="AlphaFoldDB" id="A0A6S6QX36"/>
<accession>A0A6S6QX36</accession>
<sequence length="241" mass="27699">MKNNRNNTIYWIVILGALLTVPAALIVMNKFTDASNTFKAVFITIIFFIISGAIALLYNRIFGVTMHEITERINLTELDKSLSWLQGYPRRQSSNSNSMKRLYQNVHRVCGQIDNFKRRKEVYVKLLDEAQLDRGNSLSQLVHTIENALVIHVERIINRIEIFDDKVQPSIVSENLAYIEAYVEKNETILLNFEKLIAQVSSMGDVAEEADISKLTDIIKAMESIRADRDDEIDDLVKKYQ</sequence>
<dbReference type="RefSeq" id="WP_184092987.1">
    <property type="nucleotide sequence ID" value="NZ_AP023367.1"/>
</dbReference>
<protein>
    <submittedName>
        <fullName evidence="1">Uncharacterized protein</fullName>
    </submittedName>
</protein>
<gene>
    <name evidence="1" type="ORF">acsn021_11780</name>
</gene>
<evidence type="ECO:0000313" key="2">
    <source>
        <dbReference type="Proteomes" id="UP000515561"/>
    </source>
</evidence>